<proteinExistence type="predicted"/>
<comment type="caution">
    <text evidence="1">The sequence shown here is derived from an EMBL/GenBank/DDBJ whole genome shotgun (WGS) entry which is preliminary data.</text>
</comment>
<keyword evidence="2" id="KW-1185">Reference proteome</keyword>
<name>A0A498ISI5_MALDO</name>
<dbReference type="EMBL" id="RDQH01000336">
    <property type="protein sequence ID" value="RXH86220.1"/>
    <property type="molecule type" value="Genomic_DNA"/>
</dbReference>
<accession>A0A498ISI5</accession>
<sequence>MGGAKQQNQEEELALDGGLRLIVFNYQNTTVTSWISSDCACAWKLECKISMTKCVSHAWGLLGRGGAGGWIASEIVVRRIRLVAATRMHLANQKQQINYSSMQKGDEGELKENETNEIPTGFAKLQV</sequence>
<gene>
    <name evidence="1" type="ORF">DVH24_017273</name>
</gene>
<evidence type="ECO:0000313" key="2">
    <source>
        <dbReference type="Proteomes" id="UP000290289"/>
    </source>
</evidence>
<dbReference type="Proteomes" id="UP000290289">
    <property type="component" value="Chromosome 10"/>
</dbReference>
<protein>
    <submittedName>
        <fullName evidence="1">Uncharacterized protein</fullName>
    </submittedName>
</protein>
<dbReference type="AlphaFoldDB" id="A0A498ISI5"/>
<organism evidence="1 2">
    <name type="scientific">Malus domestica</name>
    <name type="common">Apple</name>
    <name type="synonym">Pyrus malus</name>
    <dbReference type="NCBI Taxonomy" id="3750"/>
    <lineage>
        <taxon>Eukaryota</taxon>
        <taxon>Viridiplantae</taxon>
        <taxon>Streptophyta</taxon>
        <taxon>Embryophyta</taxon>
        <taxon>Tracheophyta</taxon>
        <taxon>Spermatophyta</taxon>
        <taxon>Magnoliopsida</taxon>
        <taxon>eudicotyledons</taxon>
        <taxon>Gunneridae</taxon>
        <taxon>Pentapetalae</taxon>
        <taxon>rosids</taxon>
        <taxon>fabids</taxon>
        <taxon>Rosales</taxon>
        <taxon>Rosaceae</taxon>
        <taxon>Amygdaloideae</taxon>
        <taxon>Maleae</taxon>
        <taxon>Malus</taxon>
    </lineage>
</organism>
<reference evidence="1 2" key="1">
    <citation type="submission" date="2018-10" db="EMBL/GenBank/DDBJ databases">
        <title>A high-quality apple genome assembly.</title>
        <authorList>
            <person name="Hu J."/>
        </authorList>
    </citation>
    <scope>NUCLEOTIDE SEQUENCE [LARGE SCALE GENOMIC DNA]</scope>
    <source>
        <strain evidence="2">cv. HFTH1</strain>
        <tissue evidence="1">Young leaf</tissue>
    </source>
</reference>
<evidence type="ECO:0000313" key="1">
    <source>
        <dbReference type="EMBL" id="RXH86220.1"/>
    </source>
</evidence>